<gene>
    <name evidence="2" type="ORF">GSPATT00024940001</name>
</gene>
<name>A0EA91_PARTE</name>
<proteinExistence type="predicted"/>
<reference evidence="2 3" key="1">
    <citation type="journal article" date="2006" name="Nature">
        <title>Global trends of whole-genome duplications revealed by the ciliate Paramecium tetraurelia.</title>
        <authorList>
            <consortium name="Genoscope"/>
            <person name="Aury J.-M."/>
            <person name="Jaillon O."/>
            <person name="Duret L."/>
            <person name="Noel B."/>
            <person name="Jubin C."/>
            <person name="Porcel B.M."/>
            <person name="Segurens B."/>
            <person name="Daubin V."/>
            <person name="Anthouard V."/>
            <person name="Aiach N."/>
            <person name="Arnaiz O."/>
            <person name="Billaut A."/>
            <person name="Beisson J."/>
            <person name="Blanc I."/>
            <person name="Bouhouche K."/>
            <person name="Camara F."/>
            <person name="Duharcourt S."/>
            <person name="Guigo R."/>
            <person name="Gogendeau D."/>
            <person name="Katinka M."/>
            <person name="Keller A.-M."/>
            <person name="Kissmehl R."/>
            <person name="Klotz C."/>
            <person name="Koll F."/>
            <person name="Le Moue A."/>
            <person name="Lepere C."/>
            <person name="Malinsky S."/>
            <person name="Nowacki M."/>
            <person name="Nowak J.K."/>
            <person name="Plattner H."/>
            <person name="Poulain J."/>
            <person name="Ruiz F."/>
            <person name="Serrano V."/>
            <person name="Zagulski M."/>
            <person name="Dessen P."/>
            <person name="Betermier M."/>
            <person name="Weissenbach J."/>
            <person name="Scarpelli C."/>
            <person name="Schachter V."/>
            <person name="Sperling L."/>
            <person name="Meyer E."/>
            <person name="Cohen J."/>
            <person name="Wincker P."/>
        </authorList>
    </citation>
    <scope>NUCLEOTIDE SEQUENCE [LARGE SCALE GENOMIC DNA]</scope>
    <source>
        <strain evidence="2 3">Stock d4-2</strain>
    </source>
</reference>
<dbReference type="GeneID" id="5045376"/>
<evidence type="ECO:0000313" key="2">
    <source>
        <dbReference type="EMBL" id="CAK92208.1"/>
    </source>
</evidence>
<organism evidence="2 3">
    <name type="scientific">Paramecium tetraurelia</name>
    <dbReference type="NCBI Taxonomy" id="5888"/>
    <lineage>
        <taxon>Eukaryota</taxon>
        <taxon>Sar</taxon>
        <taxon>Alveolata</taxon>
        <taxon>Ciliophora</taxon>
        <taxon>Intramacronucleata</taxon>
        <taxon>Oligohymenophorea</taxon>
        <taxon>Peniculida</taxon>
        <taxon>Parameciidae</taxon>
        <taxon>Paramecium</taxon>
    </lineage>
</organism>
<keyword evidence="3" id="KW-1185">Reference proteome</keyword>
<dbReference type="KEGG" id="ptm:GSPATT00024940001"/>
<keyword evidence="1" id="KW-0812">Transmembrane</keyword>
<evidence type="ECO:0000313" key="3">
    <source>
        <dbReference type="Proteomes" id="UP000000600"/>
    </source>
</evidence>
<protein>
    <submittedName>
        <fullName evidence="2">Uncharacterized protein</fullName>
    </submittedName>
</protein>
<evidence type="ECO:0000256" key="1">
    <source>
        <dbReference type="SAM" id="Phobius"/>
    </source>
</evidence>
<dbReference type="RefSeq" id="XP_001459605.1">
    <property type="nucleotide sequence ID" value="XM_001459568.2"/>
</dbReference>
<dbReference type="HOGENOM" id="CLU_1630252_0_0_1"/>
<sequence length="163" mass="19089">MSFMSLTPVWISTLTVIVFLETYTLVHLFIQMKSAFYKIWVQMPYSTYRPLKILLIRICLKIILMNSNLKVNPQVSPIYNVPQKIVIRDPISNMDFTLTRSSRNCWIKGNACMFIVLMGFKGVFKLSYSTWFRICITLSSRPSNQFKALDQGRSPFVKYYKQS</sequence>
<dbReference type="InParanoid" id="A0EA91"/>
<keyword evidence="1" id="KW-0472">Membrane</keyword>
<keyword evidence="1" id="KW-1133">Transmembrane helix</keyword>
<dbReference type="AlphaFoldDB" id="A0EA91"/>
<dbReference type="Proteomes" id="UP000000600">
    <property type="component" value="Unassembled WGS sequence"/>
</dbReference>
<dbReference type="EMBL" id="CT868667">
    <property type="protein sequence ID" value="CAK92208.1"/>
    <property type="molecule type" value="Genomic_DNA"/>
</dbReference>
<feature type="transmembrane region" description="Helical" evidence="1">
    <location>
        <begin position="6"/>
        <end position="30"/>
    </location>
</feature>
<accession>A0EA91</accession>